<comment type="caution">
    <text evidence="1">The sequence shown here is derived from an EMBL/GenBank/DDBJ whole genome shotgun (WGS) entry which is preliminary data.</text>
</comment>
<sequence>MERDFWGGVGLGYDEIWMPEWEYQGKQGQGKITRYQYGLRRSDNDNNLEVSANYQWSPDNNPEASVLIEKGDDSLDIRWKGFNNGSIEKKEKVEIVLEVGADHWWVVQTDNKIEVYKGKENELCPHEDNQKNLGTINRLISGKVNFRFYPNFQTTIDSMVGVTSAILTKIKPTTKLPAG</sequence>
<proteinExistence type="predicted"/>
<dbReference type="EMBL" id="MEZQ01000037">
    <property type="protein sequence ID" value="OGD59302.1"/>
    <property type="molecule type" value="Genomic_DNA"/>
</dbReference>
<gene>
    <name evidence="1" type="ORF">A3I57_02465</name>
</gene>
<evidence type="ECO:0000313" key="1">
    <source>
        <dbReference type="EMBL" id="OGD59302.1"/>
    </source>
</evidence>
<dbReference type="AlphaFoldDB" id="A0A1F5DVZ3"/>
<reference evidence="1 2" key="1">
    <citation type="journal article" date="2016" name="Nat. Commun.">
        <title>Thousands of microbial genomes shed light on interconnected biogeochemical processes in an aquifer system.</title>
        <authorList>
            <person name="Anantharaman K."/>
            <person name="Brown C.T."/>
            <person name="Hug L.A."/>
            <person name="Sharon I."/>
            <person name="Castelle C.J."/>
            <person name="Probst A.J."/>
            <person name="Thomas B.C."/>
            <person name="Singh A."/>
            <person name="Wilkins M.J."/>
            <person name="Karaoz U."/>
            <person name="Brodie E.L."/>
            <person name="Williams K.H."/>
            <person name="Hubbard S.S."/>
            <person name="Banfield J.F."/>
        </authorList>
    </citation>
    <scope>NUCLEOTIDE SEQUENCE [LARGE SCALE GENOMIC DNA]</scope>
</reference>
<protein>
    <submittedName>
        <fullName evidence="1">Uncharacterized protein</fullName>
    </submittedName>
</protein>
<name>A0A1F5DVZ3_9BACT</name>
<accession>A0A1F5DVZ3</accession>
<dbReference type="Proteomes" id="UP000176364">
    <property type="component" value="Unassembled WGS sequence"/>
</dbReference>
<evidence type="ECO:0000313" key="2">
    <source>
        <dbReference type="Proteomes" id="UP000176364"/>
    </source>
</evidence>
<organism evidence="1 2">
    <name type="scientific">Candidatus Beckwithbacteria bacterium RIFCSPLOWO2_02_FULL_47_23</name>
    <dbReference type="NCBI Taxonomy" id="1797463"/>
    <lineage>
        <taxon>Bacteria</taxon>
        <taxon>Candidatus Beckwithiibacteriota</taxon>
    </lineage>
</organism>